<dbReference type="Gene3D" id="3.40.50.720">
    <property type="entry name" value="NAD(P)-binding Rossmann-like Domain"/>
    <property type="match status" value="1"/>
</dbReference>
<keyword evidence="5" id="KW-1185">Reference proteome</keyword>
<evidence type="ECO:0000313" key="5">
    <source>
        <dbReference type="Proteomes" id="UP001238088"/>
    </source>
</evidence>
<evidence type="ECO:0000259" key="2">
    <source>
        <dbReference type="Pfam" id="PF01370"/>
    </source>
</evidence>
<accession>A0ABU0AT61</accession>
<evidence type="ECO:0000256" key="1">
    <source>
        <dbReference type="ARBA" id="ARBA00009353"/>
    </source>
</evidence>
<dbReference type="SUPFAM" id="SSF51735">
    <property type="entry name" value="NAD(P)-binding Rossmann-fold domains"/>
    <property type="match status" value="1"/>
</dbReference>
<proteinExistence type="inferred from homology"/>
<dbReference type="InterPro" id="IPR036291">
    <property type="entry name" value="NAD(P)-bd_dom_sf"/>
</dbReference>
<sequence length="301" mass="33727">MKIALTGGTGFVGNHLTAALLAQDHEVFILTRNKEGKTECENLTYIQWLNPEDEPEIKLEGIDVFINLSGESINSGRWTQNRKLRILESRISSTKEVLRIISRLEEKPYTLINASAVGYYGTSVSEVFTEEDQKSGDDFLAETVKEWEAQAKLAVEWEIRTVFSRFGIILDKDNGALPKMALPYKMLAGGTIGSGQQWLSWIHIDDVVQAMIYIINNEQLKGPVNFTAPSPVTMKEFGQTLSKVLNKPHWMPVPESIVKVALGEMSLLITKGQKVLPNKLADKGYTFLYDDLKSALQAIYD</sequence>
<feature type="domain" description="DUF1731" evidence="3">
    <location>
        <begin position="253"/>
        <end position="299"/>
    </location>
</feature>
<dbReference type="Proteomes" id="UP001238088">
    <property type="component" value="Unassembled WGS sequence"/>
</dbReference>
<comment type="similarity">
    <text evidence="1">Belongs to the NAD(P)-dependent epimerase/dehydratase family. SDR39U1 subfamily.</text>
</comment>
<reference evidence="4 5" key="1">
    <citation type="submission" date="2023-07" db="EMBL/GenBank/DDBJ databases">
        <title>Genomic Encyclopedia of Type Strains, Phase IV (KMG-IV): sequencing the most valuable type-strain genomes for metagenomic binning, comparative biology and taxonomic classification.</title>
        <authorList>
            <person name="Goeker M."/>
        </authorList>
    </citation>
    <scope>NUCLEOTIDE SEQUENCE [LARGE SCALE GENOMIC DNA]</scope>
    <source>
        <strain evidence="4 5">DSM 23494</strain>
    </source>
</reference>
<dbReference type="RefSeq" id="WP_307479965.1">
    <property type="nucleotide sequence ID" value="NZ_JAUSUB010000044.1"/>
</dbReference>
<evidence type="ECO:0000259" key="3">
    <source>
        <dbReference type="Pfam" id="PF08338"/>
    </source>
</evidence>
<gene>
    <name evidence="4" type="ORF">J2S17_005550</name>
</gene>
<dbReference type="InterPro" id="IPR013549">
    <property type="entry name" value="DUF1731"/>
</dbReference>
<evidence type="ECO:0000313" key="4">
    <source>
        <dbReference type="EMBL" id="MDQ0273618.1"/>
    </source>
</evidence>
<dbReference type="EMBL" id="JAUSUB010000044">
    <property type="protein sequence ID" value="MDQ0273618.1"/>
    <property type="molecule type" value="Genomic_DNA"/>
</dbReference>
<dbReference type="Pfam" id="PF08338">
    <property type="entry name" value="DUF1731"/>
    <property type="match status" value="1"/>
</dbReference>
<dbReference type="InterPro" id="IPR010099">
    <property type="entry name" value="SDR39U1"/>
</dbReference>
<dbReference type="PANTHER" id="PTHR11092:SF0">
    <property type="entry name" value="EPIMERASE FAMILY PROTEIN SDR39U1"/>
    <property type="match status" value="1"/>
</dbReference>
<organism evidence="4 5">
    <name type="scientific">Cytobacillus purgationiresistens</name>
    <dbReference type="NCBI Taxonomy" id="863449"/>
    <lineage>
        <taxon>Bacteria</taxon>
        <taxon>Bacillati</taxon>
        <taxon>Bacillota</taxon>
        <taxon>Bacilli</taxon>
        <taxon>Bacillales</taxon>
        <taxon>Bacillaceae</taxon>
        <taxon>Cytobacillus</taxon>
    </lineage>
</organism>
<protein>
    <submittedName>
        <fullName evidence="4">Uncharacterized protein (TIGR01777 family)</fullName>
    </submittedName>
</protein>
<feature type="domain" description="NAD-dependent epimerase/dehydratase" evidence="2">
    <location>
        <begin position="3"/>
        <end position="218"/>
    </location>
</feature>
<dbReference type="InterPro" id="IPR001509">
    <property type="entry name" value="Epimerase_deHydtase"/>
</dbReference>
<name>A0ABU0AT61_9BACI</name>
<dbReference type="Pfam" id="PF01370">
    <property type="entry name" value="Epimerase"/>
    <property type="match status" value="1"/>
</dbReference>
<dbReference type="PANTHER" id="PTHR11092">
    <property type="entry name" value="SUGAR NUCLEOTIDE EPIMERASE RELATED"/>
    <property type="match status" value="1"/>
</dbReference>
<dbReference type="NCBIfam" id="TIGR01777">
    <property type="entry name" value="yfcH"/>
    <property type="match status" value="1"/>
</dbReference>
<dbReference type="CDD" id="cd05242">
    <property type="entry name" value="SDR_a8"/>
    <property type="match status" value="1"/>
</dbReference>
<comment type="caution">
    <text evidence="4">The sequence shown here is derived from an EMBL/GenBank/DDBJ whole genome shotgun (WGS) entry which is preliminary data.</text>
</comment>